<reference evidence="2 3" key="1">
    <citation type="journal article" date="2019" name="Int. J. Syst. Evol. Microbiol.">
        <title>The Global Catalogue of Microorganisms (GCM) 10K type strain sequencing project: providing services to taxonomists for standard genome sequencing and annotation.</title>
        <authorList>
            <consortium name="The Broad Institute Genomics Platform"/>
            <consortium name="The Broad Institute Genome Sequencing Center for Infectious Disease"/>
            <person name="Wu L."/>
            <person name="Ma J."/>
        </authorList>
    </citation>
    <scope>NUCLEOTIDE SEQUENCE [LARGE SCALE GENOMIC DNA]</scope>
    <source>
        <strain evidence="2 3">JCM 3272</strain>
    </source>
</reference>
<dbReference type="PROSITE" id="PS50943">
    <property type="entry name" value="HTH_CROC1"/>
    <property type="match status" value="1"/>
</dbReference>
<dbReference type="PANTHER" id="PTHR35010">
    <property type="entry name" value="BLL4672 PROTEIN-RELATED"/>
    <property type="match status" value="1"/>
</dbReference>
<feature type="domain" description="HTH cro/C1-type" evidence="1">
    <location>
        <begin position="39"/>
        <end position="85"/>
    </location>
</feature>
<dbReference type="Proteomes" id="UP001501444">
    <property type="component" value="Unassembled WGS sequence"/>
</dbReference>
<proteinExistence type="predicted"/>
<dbReference type="SMART" id="SM00530">
    <property type="entry name" value="HTH_XRE"/>
    <property type="match status" value="1"/>
</dbReference>
<dbReference type="InterPro" id="IPR001387">
    <property type="entry name" value="Cro/C1-type_HTH"/>
</dbReference>
<comment type="caution">
    <text evidence="2">The sequence shown here is derived from an EMBL/GenBank/DDBJ whole genome shotgun (WGS) entry which is preliminary data.</text>
</comment>
<dbReference type="Gene3D" id="3.30.450.180">
    <property type="match status" value="1"/>
</dbReference>
<evidence type="ECO:0000313" key="2">
    <source>
        <dbReference type="EMBL" id="GAA2341862.1"/>
    </source>
</evidence>
<name>A0ABN3G0U6_9ACTN</name>
<dbReference type="PANTHER" id="PTHR35010:SF2">
    <property type="entry name" value="BLL4672 PROTEIN"/>
    <property type="match status" value="1"/>
</dbReference>
<gene>
    <name evidence="2" type="ORF">GCM10010170_025640</name>
</gene>
<dbReference type="SUPFAM" id="SSF47413">
    <property type="entry name" value="lambda repressor-like DNA-binding domains"/>
    <property type="match status" value="1"/>
</dbReference>
<dbReference type="Gene3D" id="1.10.260.40">
    <property type="entry name" value="lambda repressor-like DNA-binding domains"/>
    <property type="match status" value="1"/>
</dbReference>
<keyword evidence="3" id="KW-1185">Reference proteome</keyword>
<accession>A0ABN3G0U6</accession>
<dbReference type="Pfam" id="PF17765">
    <property type="entry name" value="MLTR_LBD"/>
    <property type="match status" value="1"/>
</dbReference>
<evidence type="ECO:0000259" key="1">
    <source>
        <dbReference type="PROSITE" id="PS50943"/>
    </source>
</evidence>
<organism evidence="2 3">
    <name type="scientific">Dactylosporangium salmoneum</name>
    <dbReference type="NCBI Taxonomy" id="53361"/>
    <lineage>
        <taxon>Bacteria</taxon>
        <taxon>Bacillati</taxon>
        <taxon>Actinomycetota</taxon>
        <taxon>Actinomycetes</taxon>
        <taxon>Micromonosporales</taxon>
        <taxon>Micromonosporaceae</taxon>
        <taxon>Dactylosporangium</taxon>
    </lineage>
</organism>
<dbReference type="InterPro" id="IPR041413">
    <property type="entry name" value="MLTR_LBD"/>
</dbReference>
<evidence type="ECO:0000313" key="3">
    <source>
        <dbReference type="Proteomes" id="UP001501444"/>
    </source>
</evidence>
<sequence>MSSSVDPGALGAFLRARRQGLTPEEVGLPSGPGHRRVTGLRRTEAAQLANISIEYYTRLEQGRVRASATVLASLVRALRLDDDAQRYVYELAGRADGQTRRRSVREAPRPAIRRLLDRLEGTPAIVLARRLNIVGWNDAAAALYLDFGALPVKERNYLRLMFLHPGFRALHREWEHDARTAVGAVRLEAAGDLHDSALAELVGELSLRDDDFRAWWAQQQLSGRYQGVKHYRHPLVGELALDCDTWNSPDGSGQRLMVLTAEPGTPSADALRILTAWQEPGEAYRPEQHSAR</sequence>
<protein>
    <submittedName>
        <fullName evidence="2">Helix-turn-helix domain-containing protein</fullName>
    </submittedName>
</protein>
<dbReference type="EMBL" id="BAAARV010000021">
    <property type="protein sequence ID" value="GAA2341862.1"/>
    <property type="molecule type" value="Genomic_DNA"/>
</dbReference>
<dbReference type="InterPro" id="IPR010982">
    <property type="entry name" value="Lambda_DNA-bd_dom_sf"/>
</dbReference>
<dbReference type="RefSeq" id="WP_344612535.1">
    <property type="nucleotide sequence ID" value="NZ_BAAARV010000021.1"/>
</dbReference>
<dbReference type="Pfam" id="PF13560">
    <property type="entry name" value="HTH_31"/>
    <property type="match status" value="1"/>
</dbReference>